<gene>
    <name evidence="1" type="ORF">BEN30_02565</name>
</gene>
<reference evidence="2" key="1">
    <citation type="submission" date="2016-07" db="EMBL/GenBank/DDBJ databases">
        <authorList>
            <person name="Florea S."/>
            <person name="Webb J.S."/>
            <person name="Jaromczyk J."/>
            <person name="Schardl C.L."/>
        </authorList>
    </citation>
    <scope>NUCLEOTIDE SEQUENCE [LARGE SCALE GENOMIC DNA]</scope>
    <source>
        <strain evidence="2">MV-1</strain>
    </source>
</reference>
<accession>A0A1E5QBZ6</accession>
<evidence type="ECO:0000313" key="1">
    <source>
        <dbReference type="EMBL" id="OEJ69578.1"/>
    </source>
</evidence>
<name>A0A1E5QBZ6_9PROT</name>
<dbReference type="Gene3D" id="3.40.50.11190">
    <property type="match status" value="1"/>
</dbReference>
<keyword evidence="2" id="KW-1185">Reference proteome</keyword>
<comment type="caution">
    <text evidence="1">The sequence shown here is derived from an EMBL/GenBank/DDBJ whole genome shotgun (WGS) entry which is preliminary data.</text>
</comment>
<dbReference type="SUPFAM" id="SSF53756">
    <property type="entry name" value="UDP-Glycosyltransferase/glycogen phosphorylase"/>
    <property type="match status" value="1"/>
</dbReference>
<dbReference type="Proteomes" id="UP000095347">
    <property type="component" value="Unassembled WGS sequence"/>
</dbReference>
<protein>
    <recommendedName>
        <fullName evidence="3">Glycosyl transferase family 28 C-terminal domain-containing protein</fullName>
    </recommendedName>
</protein>
<proteinExistence type="predicted"/>
<dbReference type="EMBL" id="MCGG01000003">
    <property type="protein sequence ID" value="OEJ69578.1"/>
    <property type="molecule type" value="Genomic_DNA"/>
</dbReference>
<dbReference type="AlphaFoldDB" id="A0A1E5QBZ6"/>
<dbReference type="Gene3D" id="3.40.50.2000">
    <property type="entry name" value="Glycogen Phosphorylase B"/>
    <property type="match status" value="1"/>
</dbReference>
<organism evidence="1 2">
    <name type="scientific">Magnetovibrio blakemorei</name>
    <dbReference type="NCBI Taxonomy" id="28181"/>
    <lineage>
        <taxon>Bacteria</taxon>
        <taxon>Pseudomonadati</taxon>
        <taxon>Pseudomonadota</taxon>
        <taxon>Alphaproteobacteria</taxon>
        <taxon>Rhodospirillales</taxon>
        <taxon>Magnetovibrionaceae</taxon>
        <taxon>Magnetovibrio</taxon>
    </lineage>
</organism>
<evidence type="ECO:0000313" key="2">
    <source>
        <dbReference type="Proteomes" id="UP000095347"/>
    </source>
</evidence>
<dbReference type="STRING" id="28181.BEN30_02565"/>
<sequence>MKNGAACLFVLDFVEDGIADFLDGLDVRSLYDGAQDELDPHKDAQRFLNIAKVENADWVIVDDYRLGEEWESPIQEVGYKVCVIDDLLRKHQCDLLIDFRWRGEKTQSLYDSQVPPEARKLLGPDYVLLSEVYRNAPPQKSPDKPFTILLGLGGGGPLDQCERILDSLLLHALDYEQEIRLCPILGPLSPNTESFLQRYQNCKTVTPIVGETELYPHLCQADFYIGAAGGILYQLLALKVPALTFPLSENQHTDLGQLEDIGHFFHVENWSENNIEKLPAFVKTVMQNEERIKLLHATPKVPLDALGTRRVAHVLLGLEPCAPPAKAASSYPDDHGEELSPGYCIRPVTDRDMNHFLVSRNLNANCQNMIRANKISFMDHYSWWFKTKRSSFLLTKNGAPCLYIWHEVLPSHEQDYLIGGWFVCNENAGFQDVMLLLNWQLEYCDKHVPGVPWIAVIHRQNKYVKLMNDYYGFQDVDPATPYGAAIADIFEGAHLDEFYFVSRAPSPSNPNEGLRPF</sequence>
<evidence type="ECO:0008006" key="3">
    <source>
        <dbReference type="Google" id="ProtNLM"/>
    </source>
</evidence>